<organism evidence="1 2">
    <name type="scientific">Metabacillus malikii</name>
    <dbReference type="NCBI Taxonomy" id="1504265"/>
    <lineage>
        <taxon>Bacteria</taxon>
        <taxon>Bacillati</taxon>
        <taxon>Bacillota</taxon>
        <taxon>Bacilli</taxon>
        <taxon>Bacillales</taxon>
        <taxon>Bacillaceae</taxon>
        <taxon>Metabacillus</taxon>
    </lineage>
</organism>
<gene>
    <name evidence="1" type="ORF">J2S19_000669</name>
</gene>
<keyword evidence="2" id="KW-1185">Reference proteome</keyword>
<dbReference type="EMBL" id="JAUSUD010000002">
    <property type="protein sequence ID" value="MDQ0229418.1"/>
    <property type="molecule type" value="Genomic_DNA"/>
</dbReference>
<dbReference type="InterPro" id="IPR029063">
    <property type="entry name" value="SAM-dependent_MTases_sf"/>
</dbReference>
<evidence type="ECO:0000313" key="2">
    <source>
        <dbReference type="Proteomes" id="UP001234495"/>
    </source>
</evidence>
<evidence type="ECO:0000313" key="1">
    <source>
        <dbReference type="EMBL" id="MDQ0229418.1"/>
    </source>
</evidence>
<accession>A0ABT9ZAZ0</accession>
<reference evidence="1 2" key="1">
    <citation type="submission" date="2023-07" db="EMBL/GenBank/DDBJ databases">
        <title>Genomic Encyclopedia of Type Strains, Phase IV (KMG-IV): sequencing the most valuable type-strain genomes for metagenomic binning, comparative biology and taxonomic classification.</title>
        <authorList>
            <person name="Goeker M."/>
        </authorList>
    </citation>
    <scope>NUCLEOTIDE SEQUENCE [LARGE SCALE GENOMIC DNA]</scope>
    <source>
        <strain evidence="1 2">DSM 29005</strain>
    </source>
</reference>
<dbReference type="Gene3D" id="3.40.50.150">
    <property type="entry name" value="Vaccinia Virus protein VP39"/>
    <property type="match status" value="1"/>
</dbReference>
<comment type="caution">
    <text evidence="1">The sequence shown here is derived from an EMBL/GenBank/DDBJ whole genome shotgun (WGS) entry which is preliminary data.</text>
</comment>
<sequence>MFSLKEEDIAKKKILDCPAGACSFTATGSEKGIDITASDIAYHFPVEQLNEKGSEDILHIDETMSKVTEAYNWDFHENIAELVKHRKRALYTCTNHMSKFPRQYVAATLPSLPFTEEEFDITLSAHFLFTYSNQLDFKFHLDTIKELLRVTKEEVRIFPLVDLEGKKSRYLNVLREELKNDAIWIEEKVAYEFQKNAHTMLRLKKV</sequence>
<evidence type="ECO:0008006" key="3">
    <source>
        <dbReference type="Google" id="ProtNLM"/>
    </source>
</evidence>
<proteinExistence type="predicted"/>
<name>A0ABT9ZAZ0_9BACI</name>
<protein>
    <recommendedName>
        <fullName evidence="3">SAM-dependent methyltransferase</fullName>
    </recommendedName>
</protein>
<dbReference type="Proteomes" id="UP001234495">
    <property type="component" value="Unassembled WGS sequence"/>
</dbReference>